<evidence type="ECO:0008006" key="2">
    <source>
        <dbReference type="Google" id="ProtNLM"/>
    </source>
</evidence>
<sequence length="538" mass="53808">VTAKGFSGVGEATLWIDTNGDGAVDSGEFIIESGITVSGGAFETTFTTDVNYGSGTVYVNAVDGTGVAVATALIPSFATYGKVSTDLSSVARGSNLKISVAQWTSGDTITGVYFGATTNLATQDVAGNTNVPKTLTGTSGSFYVQVPVGTPLGSQKVGVIGTQTRYTTVDITGAPVTVTPTTGVDGQEVTISGSGFTAGSAISTITVGGVSVTYLSSGGLATTNAVTTVSADNSGNLTASFLLPNDAVLRTAGDHKIIITDASSRTGEVHVTVPGRTMTLDTAESKRGSTVNVTGTGFKAKASITIAYTNSGSSAVTVGTSTADALGNWSGSFVVPTTAAIPSTNTVTGAAASGSSKTATHALPGASISSDLTEQSTGESFTLSGSSFPSYVSVTTITVGGIDAKPSPAPATDTNGDFSATIMVPGLTTGTHAISVTAGSVTASSSIEVVSTISAAAAVSTATADVFADSIAADNLVRVWKFSNADQSWSFYDPREAFASANTLSDTATGDIVWVNVTAEESFQSGTLYPGWNLISLD</sequence>
<reference evidence="1" key="1">
    <citation type="submission" date="2018-05" db="EMBL/GenBank/DDBJ databases">
        <authorList>
            <person name="Lanie J.A."/>
            <person name="Ng W.-L."/>
            <person name="Kazmierczak K.M."/>
            <person name="Andrzejewski T.M."/>
            <person name="Davidsen T.M."/>
            <person name="Wayne K.J."/>
            <person name="Tettelin H."/>
            <person name="Glass J.I."/>
            <person name="Rusch D."/>
            <person name="Podicherti R."/>
            <person name="Tsui H.-C.T."/>
            <person name="Winkler M.E."/>
        </authorList>
    </citation>
    <scope>NUCLEOTIDE SEQUENCE</scope>
</reference>
<name>A0A381QIL0_9ZZZZ</name>
<gene>
    <name evidence="1" type="ORF">METZ01_LOCUS32019</name>
</gene>
<accession>A0A381QIL0</accession>
<evidence type="ECO:0000313" key="1">
    <source>
        <dbReference type="EMBL" id="SUZ79165.1"/>
    </source>
</evidence>
<protein>
    <recommendedName>
        <fullName evidence="2">IPT/TIG domain-containing protein</fullName>
    </recommendedName>
</protein>
<dbReference type="EMBL" id="UINC01001375">
    <property type="protein sequence ID" value="SUZ79165.1"/>
    <property type="molecule type" value="Genomic_DNA"/>
</dbReference>
<organism evidence="1">
    <name type="scientific">marine metagenome</name>
    <dbReference type="NCBI Taxonomy" id="408172"/>
    <lineage>
        <taxon>unclassified sequences</taxon>
        <taxon>metagenomes</taxon>
        <taxon>ecological metagenomes</taxon>
    </lineage>
</organism>
<dbReference type="Gene3D" id="2.60.40.230">
    <property type="entry name" value="Neocarzinostatin-like"/>
    <property type="match status" value="1"/>
</dbReference>
<dbReference type="AlphaFoldDB" id="A0A381QIL0"/>
<proteinExistence type="predicted"/>
<feature type="non-terminal residue" evidence="1">
    <location>
        <position position="1"/>
    </location>
</feature>